<reference evidence="1 2" key="1">
    <citation type="submission" date="2024-07" db="EMBL/GenBank/DDBJ databases">
        <title>Section-level genome sequencing and comparative genomics of Aspergillus sections Usti and Cavernicolus.</title>
        <authorList>
            <consortium name="Lawrence Berkeley National Laboratory"/>
            <person name="Nybo J.L."/>
            <person name="Vesth T.C."/>
            <person name="Theobald S."/>
            <person name="Frisvad J.C."/>
            <person name="Larsen T.O."/>
            <person name="Kjaerboelling I."/>
            <person name="Rothschild-Mancinelli K."/>
            <person name="Lyhne E.K."/>
            <person name="Kogle M.E."/>
            <person name="Barry K."/>
            <person name="Clum A."/>
            <person name="Na H."/>
            <person name="Ledsgaard L."/>
            <person name="Lin J."/>
            <person name="Lipzen A."/>
            <person name="Kuo A."/>
            <person name="Riley R."/>
            <person name="Mondo S."/>
            <person name="Labutti K."/>
            <person name="Haridas S."/>
            <person name="Pangalinan J."/>
            <person name="Salamov A.A."/>
            <person name="Simmons B.A."/>
            <person name="Magnuson J.K."/>
            <person name="Chen J."/>
            <person name="Drula E."/>
            <person name="Henrissat B."/>
            <person name="Wiebenga A."/>
            <person name="Lubbers R.J."/>
            <person name="Gomes A.C."/>
            <person name="Makela M.R."/>
            <person name="Stajich J."/>
            <person name="Grigoriev I.V."/>
            <person name="Mortensen U.H."/>
            <person name="De Vries R.P."/>
            <person name="Baker S.E."/>
            <person name="Andersen M.R."/>
        </authorList>
    </citation>
    <scope>NUCLEOTIDE SEQUENCE [LARGE SCALE GENOMIC DNA]</scope>
    <source>
        <strain evidence="1 2">CBS 123904</strain>
    </source>
</reference>
<protein>
    <submittedName>
        <fullName evidence="1">Uncharacterized protein</fullName>
    </submittedName>
</protein>
<name>A0ABR4KWI6_9EURO</name>
<evidence type="ECO:0000313" key="1">
    <source>
        <dbReference type="EMBL" id="KAL2856640.1"/>
    </source>
</evidence>
<gene>
    <name evidence="1" type="ORF">BJY01DRAFT_203183</name>
</gene>
<accession>A0ABR4KWI6</accession>
<dbReference type="EMBL" id="JBFXLU010000006">
    <property type="protein sequence ID" value="KAL2856640.1"/>
    <property type="molecule type" value="Genomic_DNA"/>
</dbReference>
<dbReference type="Proteomes" id="UP001610446">
    <property type="component" value="Unassembled WGS sequence"/>
</dbReference>
<comment type="caution">
    <text evidence="1">The sequence shown here is derived from an EMBL/GenBank/DDBJ whole genome shotgun (WGS) entry which is preliminary data.</text>
</comment>
<evidence type="ECO:0000313" key="2">
    <source>
        <dbReference type="Proteomes" id="UP001610446"/>
    </source>
</evidence>
<proteinExistence type="predicted"/>
<organism evidence="1 2">
    <name type="scientific">Aspergillus pseudoustus</name>
    <dbReference type="NCBI Taxonomy" id="1810923"/>
    <lineage>
        <taxon>Eukaryota</taxon>
        <taxon>Fungi</taxon>
        <taxon>Dikarya</taxon>
        <taxon>Ascomycota</taxon>
        <taxon>Pezizomycotina</taxon>
        <taxon>Eurotiomycetes</taxon>
        <taxon>Eurotiomycetidae</taxon>
        <taxon>Eurotiales</taxon>
        <taxon>Aspergillaceae</taxon>
        <taxon>Aspergillus</taxon>
        <taxon>Aspergillus subgen. Nidulantes</taxon>
    </lineage>
</organism>
<sequence>MSNEYFLTLVTTPLISSVYGERLAKEACGRLRIPLVSPKTWWQCYGPDQIHLQNHENEHKTLAQDSIESSCISSRMLTRKSSLSSCCHTLRCDVCPAGNPRAKPLYSLAMLVRLIMSKSQKR</sequence>
<keyword evidence="2" id="KW-1185">Reference proteome</keyword>